<gene>
    <name evidence="1" type="ORF">PRUPE_4G114400</name>
</gene>
<accession>A0A251PJ49</accession>
<protein>
    <submittedName>
        <fullName evidence="1">Uncharacterized protein</fullName>
    </submittedName>
</protein>
<keyword evidence="2" id="KW-1185">Reference proteome</keyword>
<reference evidence="1 2" key="1">
    <citation type="journal article" date="2013" name="Nat. Genet.">
        <title>The high-quality draft genome of peach (Prunus persica) identifies unique patterns of genetic diversity, domestication and genome evolution.</title>
        <authorList>
            <consortium name="International Peach Genome Initiative"/>
            <person name="Verde I."/>
            <person name="Abbott A.G."/>
            <person name="Scalabrin S."/>
            <person name="Jung S."/>
            <person name="Shu S."/>
            <person name="Marroni F."/>
            <person name="Zhebentyayeva T."/>
            <person name="Dettori M.T."/>
            <person name="Grimwood J."/>
            <person name="Cattonaro F."/>
            <person name="Zuccolo A."/>
            <person name="Rossini L."/>
            <person name="Jenkins J."/>
            <person name="Vendramin E."/>
            <person name="Meisel L.A."/>
            <person name="Decroocq V."/>
            <person name="Sosinski B."/>
            <person name="Prochnik S."/>
            <person name="Mitros T."/>
            <person name="Policriti A."/>
            <person name="Cipriani G."/>
            <person name="Dondini L."/>
            <person name="Ficklin S."/>
            <person name="Goodstein D.M."/>
            <person name="Xuan P."/>
            <person name="Del Fabbro C."/>
            <person name="Aramini V."/>
            <person name="Copetti D."/>
            <person name="Gonzalez S."/>
            <person name="Horner D.S."/>
            <person name="Falchi R."/>
            <person name="Lucas S."/>
            <person name="Mica E."/>
            <person name="Maldonado J."/>
            <person name="Lazzari B."/>
            <person name="Bielenberg D."/>
            <person name="Pirona R."/>
            <person name="Miculan M."/>
            <person name="Barakat A."/>
            <person name="Testolin R."/>
            <person name="Stella A."/>
            <person name="Tartarini S."/>
            <person name="Tonutti P."/>
            <person name="Arus P."/>
            <person name="Orellana A."/>
            <person name="Wells C."/>
            <person name="Main D."/>
            <person name="Vizzotto G."/>
            <person name="Silva H."/>
            <person name="Salamini F."/>
            <person name="Schmutz J."/>
            <person name="Morgante M."/>
            <person name="Rokhsar D.S."/>
        </authorList>
    </citation>
    <scope>NUCLEOTIDE SEQUENCE [LARGE SCALE GENOMIC DNA]</scope>
    <source>
        <strain evidence="2">cv. Nemared</strain>
    </source>
</reference>
<dbReference type="Gramene" id="ONI11579">
    <property type="protein sequence ID" value="ONI11579"/>
    <property type="gene ID" value="PRUPE_4G114400"/>
</dbReference>
<dbReference type="EMBL" id="CM007654">
    <property type="protein sequence ID" value="ONI11579.1"/>
    <property type="molecule type" value="Genomic_DNA"/>
</dbReference>
<sequence length="67" mass="7881">MASVHRCHPCGMLDGYLKSSRLNPPWEYHLQPSSVSFQYRGRPRKSNWGIEKTWRGELVEGRENHLN</sequence>
<evidence type="ECO:0000313" key="2">
    <source>
        <dbReference type="Proteomes" id="UP000006882"/>
    </source>
</evidence>
<proteinExistence type="predicted"/>
<organism evidence="1 2">
    <name type="scientific">Prunus persica</name>
    <name type="common">Peach</name>
    <name type="synonym">Amygdalus persica</name>
    <dbReference type="NCBI Taxonomy" id="3760"/>
    <lineage>
        <taxon>Eukaryota</taxon>
        <taxon>Viridiplantae</taxon>
        <taxon>Streptophyta</taxon>
        <taxon>Embryophyta</taxon>
        <taxon>Tracheophyta</taxon>
        <taxon>Spermatophyta</taxon>
        <taxon>Magnoliopsida</taxon>
        <taxon>eudicotyledons</taxon>
        <taxon>Gunneridae</taxon>
        <taxon>Pentapetalae</taxon>
        <taxon>rosids</taxon>
        <taxon>fabids</taxon>
        <taxon>Rosales</taxon>
        <taxon>Rosaceae</taxon>
        <taxon>Amygdaloideae</taxon>
        <taxon>Amygdaleae</taxon>
        <taxon>Prunus</taxon>
    </lineage>
</organism>
<dbReference type="Proteomes" id="UP000006882">
    <property type="component" value="Chromosome G4"/>
</dbReference>
<name>A0A251PJ49_PRUPE</name>
<evidence type="ECO:0000313" key="1">
    <source>
        <dbReference type="EMBL" id="ONI11579.1"/>
    </source>
</evidence>
<dbReference type="AlphaFoldDB" id="A0A251PJ49"/>